<feature type="transmembrane region" description="Helical" evidence="3">
    <location>
        <begin position="362"/>
        <end position="384"/>
    </location>
</feature>
<organism evidence="5 6">
    <name type="scientific">Anaerosacchariphilus polymeriproducens</name>
    <dbReference type="NCBI Taxonomy" id="1812858"/>
    <lineage>
        <taxon>Bacteria</taxon>
        <taxon>Bacillati</taxon>
        <taxon>Bacillota</taxon>
        <taxon>Clostridia</taxon>
        <taxon>Lachnospirales</taxon>
        <taxon>Lachnospiraceae</taxon>
        <taxon>Anaerosacchariphilus</taxon>
    </lineage>
</organism>
<dbReference type="Proteomes" id="UP000255036">
    <property type="component" value="Unassembled WGS sequence"/>
</dbReference>
<sequence>MLKKWWKQTAAIALAFALIFQSPAALLNVAATATNENEENTVPSNNEETNGSDTNQNPTETEKNESDNNETDTEKSNDESNQDSQESENTENTEENAPQETSSQPETTVQENPEENTTQTETNTNTTKTQETVSQPTGDKTIQIDGVNYKISDGFSQDDAPANFSITSLDYNGNTVSALKFNNGEIYLLYLVKDGNYSGSFFVYNQTDKSAYPFHKIGNDENYIFVLKTPEGENVPDGFAETTLLIEENTVSAYRYNAATTSSGNQPNADSSKTETATEETDSDDTTNTLSPADFYLIYGMSSDGYRGWFQYDAGLKNYLRYISFGEKDKEENSDSVKQLEKVQGQLDSLNKKYETVIKNRVLIISGLIIFIFVLIIIITGLIFKVRDLKYSSDWDDDDDDDDNDDIGDGKRKWNDDYDYDVDDEDDYSQEVDLTDVDYKNNKLEKKVEEGIKDESNNQSFIQDNKTSLPTMGSDFREENRISPKDIMPSMEISSEETIMAESELAKEVAKAMSGQQERPKPEFDESSEDNFNFEFVDLD</sequence>
<gene>
    <name evidence="5" type="ORF">DWV06_10075</name>
</gene>
<feature type="region of interest" description="Disordered" evidence="2">
    <location>
        <begin position="507"/>
        <end position="540"/>
    </location>
</feature>
<feature type="compositionally biased region" description="Basic and acidic residues" evidence="2">
    <location>
        <begin position="60"/>
        <end position="78"/>
    </location>
</feature>
<keyword evidence="3" id="KW-1133">Transmembrane helix</keyword>
<feature type="compositionally biased region" description="Acidic residues" evidence="2">
    <location>
        <begin position="85"/>
        <end position="94"/>
    </location>
</feature>
<feature type="compositionally biased region" description="Polar residues" evidence="2">
    <location>
        <begin position="259"/>
        <end position="269"/>
    </location>
</feature>
<feature type="compositionally biased region" description="Polar residues" evidence="2">
    <location>
        <begin position="43"/>
        <end position="59"/>
    </location>
</feature>
<dbReference type="AlphaFoldDB" id="A0A371AV27"/>
<evidence type="ECO:0000256" key="2">
    <source>
        <dbReference type="SAM" id="MobiDB-lite"/>
    </source>
</evidence>
<feature type="signal peptide" evidence="4">
    <location>
        <begin position="1"/>
        <end position="24"/>
    </location>
</feature>
<accession>A0A371AV27</accession>
<feature type="region of interest" description="Disordered" evidence="2">
    <location>
        <begin position="395"/>
        <end position="422"/>
    </location>
</feature>
<feature type="region of interest" description="Disordered" evidence="2">
    <location>
        <begin position="35"/>
        <end position="141"/>
    </location>
</feature>
<evidence type="ECO:0000313" key="6">
    <source>
        <dbReference type="Proteomes" id="UP000255036"/>
    </source>
</evidence>
<feature type="coiled-coil region" evidence="1">
    <location>
        <begin position="333"/>
        <end position="360"/>
    </location>
</feature>
<keyword evidence="4" id="KW-0732">Signal</keyword>
<evidence type="ECO:0008006" key="7">
    <source>
        <dbReference type="Google" id="ProtNLM"/>
    </source>
</evidence>
<evidence type="ECO:0000313" key="5">
    <source>
        <dbReference type="EMBL" id="RDU23392.1"/>
    </source>
</evidence>
<comment type="caution">
    <text evidence="5">The sequence shown here is derived from an EMBL/GenBank/DDBJ whole genome shotgun (WGS) entry which is preliminary data.</text>
</comment>
<feature type="compositionally biased region" description="Acidic residues" evidence="2">
    <location>
        <begin position="395"/>
        <end position="407"/>
    </location>
</feature>
<evidence type="ECO:0000256" key="4">
    <source>
        <dbReference type="SAM" id="SignalP"/>
    </source>
</evidence>
<proteinExistence type="predicted"/>
<feature type="region of interest" description="Disordered" evidence="2">
    <location>
        <begin position="462"/>
        <end position="492"/>
    </location>
</feature>
<dbReference type="RefSeq" id="WP_115482061.1">
    <property type="nucleotide sequence ID" value="NZ_QRCT01000028.1"/>
</dbReference>
<dbReference type="EMBL" id="QRCT01000028">
    <property type="protein sequence ID" value="RDU23392.1"/>
    <property type="molecule type" value="Genomic_DNA"/>
</dbReference>
<evidence type="ECO:0000256" key="1">
    <source>
        <dbReference type="SAM" id="Coils"/>
    </source>
</evidence>
<feature type="compositionally biased region" description="Low complexity" evidence="2">
    <location>
        <begin position="95"/>
        <end position="133"/>
    </location>
</feature>
<feature type="chain" id="PRO_5039399371" description="DUF4366 domain-containing protein" evidence="4">
    <location>
        <begin position="25"/>
        <end position="540"/>
    </location>
</feature>
<keyword evidence="1" id="KW-0175">Coiled coil</keyword>
<feature type="compositionally biased region" description="Polar residues" evidence="2">
    <location>
        <begin position="462"/>
        <end position="471"/>
    </location>
</feature>
<dbReference type="OrthoDB" id="2020989at2"/>
<keyword evidence="3" id="KW-0812">Transmembrane</keyword>
<feature type="compositionally biased region" description="Basic and acidic residues" evidence="2">
    <location>
        <begin position="475"/>
        <end position="484"/>
    </location>
</feature>
<keyword evidence="3" id="KW-0472">Membrane</keyword>
<reference evidence="5 6" key="1">
    <citation type="submission" date="2018-07" db="EMBL/GenBank/DDBJ databases">
        <title>Anaerosacharophilus polymeroproducens gen. nov. sp. nov., an anaerobic bacterium isolated from salt field.</title>
        <authorList>
            <person name="Kim W."/>
            <person name="Yang S.-H."/>
            <person name="Oh J."/>
            <person name="Lee J.-H."/>
            <person name="Kwon K.K."/>
        </authorList>
    </citation>
    <scope>NUCLEOTIDE SEQUENCE [LARGE SCALE GENOMIC DNA]</scope>
    <source>
        <strain evidence="5 6">MCWD5</strain>
    </source>
</reference>
<evidence type="ECO:0000256" key="3">
    <source>
        <dbReference type="SAM" id="Phobius"/>
    </source>
</evidence>
<protein>
    <recommendedName>
        <fullName evidence="7">DUF4366 domain-containing protein</fullName>
    </recommendedName>
</protein>
<keyword evidence="6" id="KW-1185">Reference proteome</keyword>
<feature type="region of interest" description="Disordered" evidence="2">
    <location>
        <begin position="259"/>
        <end position="288"/>
    </location>
</feature>
<name>A0A371AV27_9FIRM</name>